<keyword evidence="3" id="KW-0378">Hydrolase</keyword>
<dbReference type="AlphaFoldDB" id="A0A1R1Y248"/>
<protein>
    <recommendedName>
        <fullName evidence="1">dynamin GTPase</fullName>
        <ecNumber evidence="1">3.6.5.5</ecNumber>
    </recommendedName>
</protein>
<feature type="compositionally biased region" description="Polar residues" evidence="7">
    <location>
        <begin position="244"/>
        <end position="255"/>
    </location>
</feature>
<dbReference type="InterPro" id="IPR020850">
    <property type="entry name" value="GED_dom"/>
</dbReference>
<comment type="catalytic activity">
    <reaction evidence="5">
        <text>GTP + H2O = GDP + phosphate + H(+)</text>
        <dbReference type="Rhea" id="RHEA:19669"/>
        <dbReference type="ChEBI" id="CHEBI:15377"/>
        <dbReference type="ChEBI" id="CHEBI:15378"/>
        <dbReference type="ChEBI" id="CHEBI:37565"/>
        <dbReference type="ChEBI" id="CHEBI:43474"/>
        <dbReference type="ChEBI" id="CHEBI:58189"/>
        <dbReference type="EC" id="3.6.5.5"/>
    </reaction>
</comment>
<dbReference type="Pfam" id="PF01031">
    <property type="entry name" value="Dynamin_M"/>
    <property type="match status" value="1"/>
</dbReference>
<evidence type="ECO:0000259" key="8">
    <source>
        <dbReference type="PROSITE" id="PS51388"/>
    </source>
</evidence>
<evidence type="ECO:0000256" key="3">
    <source>
        <dbReference type="ARBA" id="ARBA00022801"/>
    </source>
</evidence>
<dbReference type="EMBL" id="LSSN01001136">
    <property type="protein sequence ID" value="OMJ20899.1"/>
    <property type="molecule type" value="Genomic_DNA"/>
</dbReference>
<dbReference type="PROSITE" id="PS51388">
    <property type="entry name" value="GED"/>
    <property type="match status" value="1"/>
</dbReference>
<dbReference type="PRINTS" id="PR00195">
    <property type="entry name" value="DYNAMIN"/>
</dbReference>
<evidence type="ECO:0000259" key="9">
    <source>
        <dbReference type="PROSITE" id="PS51718"/>
    </source>
</evidence>
<dbReference type="GO" id="GO:0005874">
    <property type="term" value="C:microtubule"/>
    <property type="evidence" value="ECO:0007669"/>
    <property type="project" value="TreeGrafter"/>
</dbReference>
<organism evidence="10 11">
    <name type="scientific">Smittium culicis</name>
    <dbReference type="NCBI Taxonomy" id="133412"/>
    <lineage>
        <taxon>Eukaryota</taxon>
        <taxon>Fungi</taxon>
        <taxon>Fungi incertae sedis</taxon>
        <taxon>Zoopagomycota</taxon>
        <taxon>Kickxellomycotina</taxon>
        <taxon>Harpellomycetes</taxon>
        <taxon>Harpellales</taxon>
        <taxon>Legeriomycetaceae</taxon>
        <taxon>Smittium</taxon>
    </lineage>
</organism>
<dbReference type="SUPFAM" id="SSF52540">
    <property type="entry name" value="P-loop containing nucleoside triphosphate hydrolases"/>
    <property type="match status" value="1"/>
</dbReference>
<feature type="region of interest" description="Disordered" evidence="7">
    <location>
        <begin position="772"/>
        <end position="795"/>
    </location>
</feature>
<evidence type="ECO:0000256" key="7">
    <source>
        <dbReference type="SAM" id="MobiDB-lite"/>
    </source>
</evidence>
<gene>
    <name evidence="10" type="ORF">AYI70_g3804</name>
</gene>
<feature type="domain" description="Dynamin-type G" evidence="9">
    <location>
        <begin position="354"/>
        <end position="622"/>
    </location>
</feature>
<evidence type="ECO:0000313" key="10">
    <source>
        <dbReference type="EMBL" id="OMJ20899.1"/>
    </source>
</evidence>
<dbReference type="GO" id="GO:0008017">
    <property type="term" value="F:microtubule binding"/>
    <property type="evidence" value="ECO:0007669"/>
    <property type="project" value="TreeGrafter"/>
</dbReference>
<accession>A0A1R1Y248</accession>
<name>A0A1R1Y248_9FUNG</name>
<dbReference type="GO" id="GO:0005886">
    <property type="term" value="C:plasma membrane"/>
    <property type="evidence" value="ECO:0007669"/>
    <property type="project" value="TreeGrafter"/>
</dbReference>
<dbReference type="InterPro" id="IPR027417">
    <property type="entry name" value="P-loop_NTPase"/>
</dbReference>
<dbReference type="PROSITE" id="PS00410">
    <property type="entry name" value="G_DYNAMIN_1"/>
    <property type="match status" value="1"/>
</dbReference>
<keyword evidence="2 6" id="KW-0547">Nucleotide-binding</keyword>
<evidence type="ECO:0000256" key="1">
    <source>
        <dbReference type="ARBA" id="ARBA00011980"/>
    </source>
</evidence>
<evidence type="ECO:0000256" key="2">
    <source>
        <dbReference type="ARBA" id="ARBA00022741"/>
    </source>
</evidence>
<dbReference type="InterPro" id="IPR019762">
    <property type="entry name" value="Dynamin_GTPase_CS"/>
</dbReference>
<sequence length="1165" mass="132332">MLQYKSIYSSFPKKPAFLSISQNAHKRSYVPFLSNLFRFTSKSLNCKSSSSPNLNKDSFDSAIQKRTHSVYIPRSISSIPLFKSSSRILKQPILSDICALKDLYYTKQLFGLSKRNYSHLKTQLNPFNSFFLSKNKNILSKNSSKRYIGEISIREYSDNYKKFFNFFGNASLRLVANSAKTAFRLGNKSAKFFSYIFAFSISIILYIEYKLQQIYKPGWLNNKIDKASGLFSSLKNALSFNSPFANNSKENNQTPKLDKSNPNNKNSNNNNNNEDLIALLPLASEIISDSDNHESIIDPEFEKSVLNQGNDSDINSQNFSDSENVLLALTKRLLEVQTLLKSIENSTSTKKKVSMQLPSIVVVGSQSSGKSSVLEAIVGQEFLPKGSNMVTRRPIELTLVHEPELKVPYCELPALGLFKITDFKSISQTLLDLNRSVPESECVSDVPIELKIHANNIPDLRLVDLPGYIQVTNRYQPELLKQKIRDLCDKYLQEPNIILAVCAADVDLANSEALLASRKNDPLGLRTIGVITKLDTLTPSQAVDVLSQKEFPLHLGYVGVVTKPVSIKNDPKNPKSGTMVLSEAQYYNRNSIFKNSRVQVSVDVLRKKLVRILDQSMSNSLSGLIDQVQSDLEETKYQIKVQYNDERITAESYLADSIDILKQRVKLFKESFGKSQIRDEIQKYMHRKIIEICSSLYWNDPKIEQMSEHILGNSKTPFISDFIDSSKRVISSTAANINLVLVELYKANSDDIHFSSNKTGLSSNKSTLRSLSIGSSGENDNSNNSSDYKNTNSSSLNDSRMWFPENDIYWNHKLDRSSGLLVKSGIGRNTTRLVVDLIMNNVYEIVNTPPFSYHPDARNLVIKIASEVLRSKYISTVEQVENTIKPFKYEIEIEPHEWKLARESSLKILDEQIYKCKSEIKIAKSSTPARQLNEYIKLVNRALERGSTLNTVVSDIINLKKVAELKHEIDTISPDTINTNSDNSVSLLDDNLSMDDNQLELSQPLNSKKSNYLESPQLNVQSLIAAQSMVYLKSKMEILQFRRQVISSSKCLNSENKSFCAETFLVLLSQKLAHSAVLFINYELLNEFFFEMPRRMQSQLYGIYRDETKELAKSFAEQNPKIKVHLELIERKAKLEEVMGKLNNIIREKSLLESYSNSWRYSKIY</sequence>
<dbReference type="InterPro" id="IPR030381">
    <property type="entry name" value="G_DYNAMIN_dom"/>
</dbReference>
<evidence type="ECO:0000313" key="11">
    <source>
        <dbReference type="Proteomes" id="UP000187283"/>
    </source>
</evidence>
<dbReference type="Pfam" id="PF00350">
    <property type="entry name" value="Dynamin_N"/>
    <property type="match status" value="1"/>
</dbReference>
<feature type="region of interest" description="Disordered" evidence="7">
    <location>
        <begin position="244"/>
        <end position="273"/>
    </location>
</feature>
<dbReference type="GO" id="GO:0031623">
    <property type="term" value="P:receptor internalization"/>
    <property type="evidence" value="ECO:0007669"/>
    <property type="project" value="TreeGrafter"/>
</dbReference>
<comment type="similarity">
    <text evidence="6">Belongs to the TRAFAC class dynamin-like GTPase superfamily. Dynamin/Fzo/YdjA family.</text>
</comment>
<evidence type="ECO:0000256" key="5">
    <source>
        <dbReference type="ARBA" id="ARBA00048040"/>
    </source>
</evidence>
<dbReference type="CDD" id="cd08771">
    <property type="entry name" value="DLP_1"/>
    <property type="match status" value="1"/>
</dbReference>
<dbReference type="PANTHER" id="PTHR11566">
    <property type="entry name" value="DYNAMIN"/>
    <property type="match status" value="1"/>
</dbReference>
<dbReference type="PROSITE" id="PS51718">
    <property type="entry name" value="G_DYNAMIN_2"/>
    <property type="match status" value="1"/>
</dbReference>
<evidence type="ECO:0000256" key="6">
    <source>
        <dbReference type="RuleBase" id="RU003932"/>
    </source>
</evidence>
<dbReference type="Proteomes" id="UP000187283">
    <property type="component" value="Unassembled WGS sequence"/>
</dbReference>
<keyword evidence="11" id="KW-1185">Reference proteome</keyword>
<dbReference type="STRING" id="133412.A0A1R1Y248"/>
<dbReference type="InterPro" id="IPR000375">
    <property type="entry name" value="Dynamin_stalk"/>
</dbReference>
<dbReference type="GO" id="GO:0005737">
    <property type="term" value="C:cytoplasm"/>
    <property type="evidence" value="ECO:0007669"/>
    <property type="project" value="TreeGrafter"/>
</dbReference>
<dbReference type="InterPro" id="IPR001401">
    <property type="entry name" value="Dynamin_GTPase"/>
</dbReference>
<dbReference type="SMART" id="SM00053">
    <property type="entry name" value="DYNc"/>
    <property type="match status" value="1"/>
</dbReference>
<dbReference type="EC" id="3.6.5.5" evidence="1"/>
<dbReference type="GO" id="GO:0003924">
    <property type="term" value="F:GTPase activity"/>
    <property type="evidence" value="ECO:0007669"/>
    <property type="project" value="InterPro"/>
</dbReference>
<evidence type="ECO:0000256" key="4">
    <source>
        <dbReference type="ARBA" id="ARBA00023134"/>
    </source>
</evidence>
<dbReference type="InterPro" id="IPR022812">
    <property type="entry name" value="Dynamin"/>
</dbReference>
<keyword evidence="4 6" id="KW-0342">GTP-binding</keyword>
<feature type="compositionally biased region" description="Low complexity" evidence="7">
    <location>
        <begin position="260"/>
        <end position="273"/>
    </location>
</feature>
<comment type="caution">
    <text evidence="10">The sequence shown here is derived from an EMBL/GenBank/DDBJ whole genome shotgun (WGS) entry which is preliminary data.</text>
</comment>
<proteinExistence type="inferred from homology"/>
<reference evidence="10 11" key="1">
    <citation type="submission" date="2017-01" db="EMBL/GenBank/DDBJ databases">
        <authorList>
            <person name="Mah S.A."/>
            <person name="Swanson W.J."/>
            <person name="Moy G.W."/>
            <person name="Vacquier V.D."/>
        </authorList>
    </citation>
    <scope>NUCLEOTIDE SEQUENCE [LARGE SCALE GENOMIC DNA]</scope>
    <source>
        <strain evidence="10 11">GSMNP</strain>
    </source>
</reference>
<dbReference type="OrthoDB" id="5061070at2759"/>
<dbReference type="PANTHER" id="PTHR11566:SF212">
    <property type="entry name" value="DYNAMIN"/>
    <property type="match status" value="1"/>
</dbReference>
<dbReference type="GO" id="GO:0005525">
    <property type="term" value="F:GTP binding"/>
    <property type="evidence" value="ECO:0007669"/>
    <property type="project" value="UniProtKB-KW"/>
</dbReference>
<feature type="domain" description="GED" evidence="8">
    <location>
        <begin position="1054"/>
        <end position="1150"/>
    </location>
</feature>
<dbReference type="Gene3D" id="3.40.50.300">
    <property type="entry name" value="P-loop containing nucleotide triphosphate hydrolases"/>
    <property type="match status" value="1"/>
</dbReference>
<dbReference type="InterPro" id="IPR045063">
    <property type="entry name" value="Dynamin_N"/>
</dbReference>